<dbReference type="AlphaFoldDB" id="A0A0D8FQN1"/>
<protein>
    <recommendedName>
        <fullName evidence="1">Transposase IS204/IS1001/IS1096/IS1165 DDE domain-containing protein</fullName>
    </recommendedName>
</protein>
<dbReference type="InterPro" id="IPR002560">
    <property type="entry name" value="Transposase_DDE"/>
</dbReference>
<dbReference type="RefSeq" id="WP_035392034.1">
    <property type="nucleotide sequence ID" value="NZ_JQKF01000070.1"/>
</dbReference>
<evidence type="ECO:0000313" key="3">
    <source>
        <dbReference type="Proteomes" id="UP000032336"/>
    </source>
</evidence>
<reference evidence="2 3" key="1">
    <citation type="submission" date="2015-01" db="EMBL/GenBank/DDBJ databases">
        <title>Draft genome of the acidophilic iron oxidizer Ferrimicrobium acidiphilum strain T23.</title>
        <authorList>
            <person name="Poehlein A."/>
            <person name="Eisen S."/>
            <person name="Schloemann M."/>
            <person name="Johnson B.D."/>
            <person name="Daniel R."/>
            <person name="Muehling M."/>
        </authorList>
    </citation>
    <scope>NUCLEOTIDE SEQUENCE [LARGE SCALE GENOMIC DNA]</scope>
    <source>
        <strain evidence="2 3">T23</strain>
    </source>
</reference>
<name>A0A0D8FQN1_9ACTN</name>
<dbReference type="EMBL" id="JXUW01000053">
    <property type="protein sequence ID" value="KJE75254.1"/>
    <property type="molecule type" value="Genomic_DNA"/>
</dbReference>
<comment type="caution">
    <text evidence="2">The sequence shown here is derived from an EMBL/GenBank/DDBJ whole genome shotgun (WGS) entry which is preliminary data.</text>
</comment>
<dbReference type="OrthoDB" id="3238779at2"/>
<dbReference type="STRING" id="1121877.FEAC_30070"/>
<dbReference type="GeneID" id="78373951"/>
<evidence type="ECO:0000313" key="2">
    <source>
        <dbReference type="EMBL" id="KJE75254.1"/>
    </source>
</evidence>
<sequence>MEESPRAIFAGDLRINGMNEMLDHWCGGTSRSRLPSFIRLSKTIRTQKRRYPRPIRLGVSNGRVEGLDA</sequence>
<keyword evidence="3" id="KW-1185">Reference proteome</keyword>
<organism evidence="2 3">
    <name type="scientific">Ferrimicrobium acidiphilum DSM 19497</name>
    <dbReference type="NCBI Taxonomy" id="1121877"/>
    <lineage>
        <taxon>Bacteria</taxon>
        <taxon>Bacillati</taxon>
        <taxon>Actinomycetota</taxon>
        <taxon>Acidimicrobiia</taxon>
        <taxon>Acidimicrobiales</taxon>
        <taxon>Acidimicrobiaceae</taxon>
        <taxon>Ferrimicrobium</taxon>
    </lineage>
</organism>
<evidence type="ECO:0000259" key="1">
    <source>
        <dbReference type="Pfam" id="PF01610"/>
    </source>
</evidence>
<proteinExistence type="predicted"/>
<feature type="domain" description="Transposase IS204/IS1001/IS1096/IS1165 DDE" evidence="1">
    <location>
        <begin position="16"/>
        <end position="67"/>
    </location>
</feature>
<accession>A0A0D8FQN1</accession>
<dbReference type="Pfam" id="PF01610">
    <property type="entry name" value="DDE_Tnp_ISL3"/>
    <property type="match status" value="1"/>
</dbReference>
<gene>
    <name evidence="2" type="ORF">FEAC_30070</name>
</gene>
<dbReference type="Proteomes" id="UP000032336">
    <property type="component" value="Unassembled WGS sequence"/>
</dbReference>